<dbReference type="GO" id="GO:0004519">
    <property type="term" value="F:endonuclease activity"/>
    <property type="evidence" value="ECO:0007669"/>
    <property type="project" value="UniProtKB-KW"/>
</dbReference>
<dbReference type="GeneID" id="92378201"/>
<name>A0A1G4IJK3_TRYEQ</name>
<keyword evidence="1" id="KW-0255">Endonuclease</keyword>
<sequence length="375" mass="42002">MPATPSWFQGPVPRLIWGSKEPATAFFVRKRTLVQGLRHHLAMGQAASQAETRYYQYLSLGMCRRTISSIIRAEILLSGDVEKNPGPVFRGPQWNCAGLTQGKRLALHRILIEERVSFYLLCETKFSSLEEQSLHLPLFQQYRAARNVNGGEVSILARENLPIEVGEKKVGQLEHVSATIHVSEEERLTLTPAYFPRRRSAENLEKLAALERDESHIKGADVNSHSYLRDREVPPDAGGKAITTWCADTGYNVAKTGDRTSYDYARNLGSSPDVTLNRECQIINWTAIEAPDSDHYVTLFDVIVGNNDIPIALARLDRALFSWKKPDWVKFNAHTKHESKKIGNLGNIRDATVKAVPPRHSAAKALLDEGANRVI</sequence>
<dbReference type="InterPro" id="IPR036691">
    <property type="entry name" value="Endo/exonu/phosph_ase_sf"/>
</dbReference>
<evidence type="ECO:0000313" key="1">
    <source>
        <dbReference type="EMBL" id="SCU72683.1"/>
    </source>
</evidence>
<protein>
    <submittedName>
        <fullName evidence="1">Endonuclease-reverse transcriptase/Reverse transcriptase (RNA-dependent DNA polymerase), putative</fullName>
    </submittedName>
</protein>
<keyword evidence="2" id="KW-1185">Reference proteome</keyword>
<evidence type="ECO:0000313" key="2">
    <source>
        <dbReference type="Proteomes" id="UP000195570"/>
    </source>
</evidence>
<accession>A0A1G4IJK3</accession>
<dbReference type="RefSeq" id="XP_067083155.1">
    <property type="nucleotide sequence ID" value="XM_067227054.1"/>
</dbReference>
<dbReference type="AlphaFoldDB" id="A0A1G4IJK3"/>
<dbReference type="EMBL" id="CZPT02001897">
    <property type="protein sequence ID" value="SCU72683.1"/>
    <property type="molecule type" value="Genomic_DNA"/>
</dbReference>
<keyword evidence="1" id="KW-0378">Hydrolase</keyword>
<dbReference type="SUPFAM" id="SSF56219">
    <property type="entry name" value="DNase I-like"/>
    <property type="match status" value="1"/>
</dbReference>
<organism evidence="1 2">
    <name type="scientific">Trypanosoma equiperdum</name>
    <dbReference type="NCBI Taxonomy" id="5694"/>
    <lineage>
        <taxon>Eukaryota</taxon>
        <taxon>Discoba</taxon>
        <taxon>Euglenozoa</taxon>
        <taxon>Kinetoplastea</taxon>
        <taxon>Metakinetoplastina</taxon>
        <taxon>Trypanosomatida</taxon>
        <taxon>Trypanosomatidae</taxon>
        <taxon>Trypanosoma</taxon>
    </lineage>
</organism>
<comment type="caution">
    <text evidence="1">The sequence shown here is derived from an EMBL/GenBank/DDBJ whole genome shotgun (WGS) entry which is preliminary data.</text>
</comment>
<dbReference type="VEuPathDB" id="TriTrypDB:TEOVI_000426100"/>
<dbReference type="GO" id="GO:0003964">
    <property type="term" value="F:RNA-directed DNA polymerase activity"/>
    <property type="evidence" value="ECO:0007669"/>
    <property type="project" value="UniProtKB-KW"/>
</dbReference>
<dbReference type="Proteomes" id="UP000195570">
    <property type="component" value="Unassembled WGS sequence"/>
</dbReference>
<keyword evidence="1" id="KW-0540">Nuclease</keyword>
<reference evidence="1" key="1">
    <citation type="submission" date="2016-09" db="EMBL/GenBank/DDBJ databases">
        <authorList>
            <person name="Hebert L."/>
            <person name="Moumen B."/>
        </authorList>
    </citation>
    <scope>NUCLEOTIDE SEQUENCE [LARGE SCALE GENOMIC DNA]</scope>
    <source>
        <strain evidence="1">OVI</strain>
    </source>
</reference>
<dbReference type="Gene3D" id="3.60.10.10">
    <property type="entry name" value="Endonuclease/exonuclease/phosphatase"/>
    <property type="match status" value="1"/>
</dbReference>
<gene>
    <name evidence="1" type="ORF">TEOVI_000426100</name>
</gene>
<proteinExistence type="predicted"/>